<comment type="caution">
    <text evidence="1">The sequence shown here is derived from an EMBL/GenBank/DDBJ whole genome shotgun (WGS) entry which is preliminary data.</text>
</comment>
<dbReference type="AlphaFoldDB" id="A0A8H5ZYE5"/>
<gene>
    <name evidence="1" type="ORF">ETB97_005950</name>
</gene>
<sequence>MAALNLHLQSLLHEEMSMVEEKTVQILDDFLQRASAVPAQVAAWKMYKLTPECLEEGRSEKLDLETFLWQVWDIFIQVARRIPHNHPFQDHMANLVESLASLPPLTVNIWQTSTRLWTDLPLLGPSMREAWISPTYEGRTPTIEEAQSWINLNSFAARLLKLNMTLWTVFAVWELREALEEPCEGSRLDCNVRVAAQWITHGASSLYRKADKRIQDDRVIANGSLYKGDNTLCFERWKFWKDRFGIIGGSAEGITKQMALEAKAKMESAERASNA</sequence>
<dbReference type="PANTHER" id="PTHR38797:SF4">
    <property type="entry name" value="NUCLEAR PORE COMPLEX PROTEIN NUP85"/>
    <property type="match status" value="1"/>
</dbReference>
<dbReference type="PANTHER" id="PTHR38797">
    <property type="entry name" value="NUCLEAR PORE COMPLEX PROTEIN NUP85-RELATED"/>
    <property type="match status" value="1"/>
</dbReference>
<dbReference type="InterPro" id="IPR022085">
    <property type="entry name" value="OpdG"/>
</dbReference>
<protein>
    <submittedName>
        <fullName evidence="1">Uncharacterized protein</fullName>
    </submittedName>
</protein>
<evidence type="ECO:0000313" key="1">
    <source>
        <dbReference type="EMBL" id="KAF5857335.1"/>
    </source>
</evidence>
<proteinExistence type="predicted"/>
<dbReference type="InterPro" id="IPR053204">
    <property type="entry name" value="Oxopyrrolidines_Biosynth-assoc"/>
</dbReference>
<keyword evidence="2" id="KW-1185">Reference proteome</keyword>
<name>A0A8H5ZYE5_PETAA</name>
<evidence type="ECO:0000313" key="2">
    <source>
        <dbReference type="Proteomes" id="UP000541154"/>
    </source>
</evidence>
<reference evidence="1 2" key="1">
    <citation type="submission" date="2019-04" db="EMBL/GenBank/DDBJ databases">
        <title>Aspergillus burnettii sp. nov., novel species from soil in southeast Queensland.</title>
        <authorList>
            <person name="Gilchrist C.L.M."/>
            <person name="Pitt J.I."/>
            <person name="Lange L."/>
            <person name="Lacey H.J."/>
            <person name="Vuong D."/>
            <person name="Midgley D.J."/>
            <person name="Greenfield P."/>
            <person name="Bradbury M."/>
            <person name="Lacey E."/>
            <person name="Busk P.K."/>
            <person name="Pilgaard B."/>
            <person name="Chooi Y.H."/>
            <person name="Piggott A.M."/>
        </authorList>
    </citation>
    <scope>NUCLEOTIDE SEQUENCE [LARGE SCALE GENOMIC DNA]</scope>
    <source>
        <strain evidence="1 2">FRR 5400</strain>
    </source>
</reference>
<organism evidence="1 2">
    <name type="scientific">Petromyces alliaceus</name>
    <name type="common">Aspergillus alliaceus</name>
    <dbReference type="NCBI Taxonomy" id="209559"/>
    <lineage>
        <taxon>Eukaryota</taxon>
        <taxon>Fungi</taxon>
        <taxon>Dikarya</taxon>
        <taxon>Ascomycota</taxon>
        <taxon>Pezizomycotina</taxon>
        <taxon>Eurotiomycetes</taxon>
        <taxon>Eurotiomycetidae</taxon>
        <taxon>Eurotiales</taxon>
        <taxon>Aspergillaceae</taxon>
        <taxon>Aspergillus</taxon>
        <taxon>Aspergillus subgen. Circumdati</taxon>
    </lineage>
</organism>
<accession>A0A8H5ZYE5</accession>
<dbReference type="EMBL" id="SPNV01000263">
    <property type="protein sequence ID" value="KAF5857335.1"/>
    <property type="molecule type" value="Genomic_DNA"/>
</dbReference>
<dbReference type="Proteomes" id="UP000541154">
    <property type="component" value="Unassembled WGS sequence"/>
</dbReference>
<dbReference type="Pfam" id="PF12311">
    <property type="entry name" value="DUF3632"/>
    <property type="match status" value="1"/>
</dbReference>